<sequence>MNGDEWHDLITPISTSNGPDRFGDKHCRLALDNTKKDTSTFPTAKESLGGLDTVKQLKEKLRENLASQEQEPPVRIKSVSYQGLPYEPETSHGNKKPFISLRSAKLPVYLKNGSKNGKEQNRDKDDSSPNSPTEKGMDISNIDWKKLEGATSLKLQMEAAQISFGTIFKILGNKISEVKSCNSRNHP</sequence>
<evidence type="ECO:0000256" key="1">
    <source>
        <dbReference type="SAM" id="MobiDB-lite"/>
    </source>
</evidence>
<proteinExistence type="predicted"/>
<accession>A0A8W8MQ41</accession>
<feature type="region of interest" description="Disordered" evidence="1">
    <location>
        <begin position="1"/>
        <end position="22"/>
    </location>
</feature>
<feature type="compositionally biased region" description="Basic and acidic residues" evidence="1">
    <location>
        <begin position="116"/>
        <end position="127"/>
    </location>
</feature>
<dbReference type="Proteomes" id="UP000005408">
    <property type="component" value="Unassembled WGS sequence"/>
</dbReference>
<feature type="region of interest" description="Disordered" evidence="1">
    <location>
        <begin position="63"/>
        <end position="98"/>
    </location>
</feature>
<reference evidence="2" key="1">
    <citation type="submission" date="2022-08" db="UniProtKB">
        <authorList>
            <consortium name="EnsemblMetazoa"/>
        </authorList>
    </citation>
    <scope>IDENTIFICATION</scope>
    <source>
        <strain evidence="2">05x7-T-G4-1.051#20</strain>
    </source>
</reference>
<keyword evidence="3" id="KW-1185">Reference proteome</keyword>
<name>A0A8W8MQ41_MAGGI</name>
<dbReference type="EnsemblMetazoa" id="G34543.1">
    <property type="protein sequence ID" value="G34543.1:cds"/>
    <property type="gene ID" value="G34543"/>
</dbReference>
<protein>
    <submittedName>
        <fullName evidence="2">Uncharacterized protein</fullName>
    </submittedName>
</protein>
<organism evidence="2 3">
    <name type="scientific">Magallana gigas</name>
    <name type="common">Pacific oyster</name>
    <name type="synonym">Crassostrea gigas</name>
    <dbReference type="NCBI Taxonomy" id="29159"/>
    <lineage>
        <taxon>Eukaryota</taxon>
        <taxon>Metazoa</taxon>
        <taxon>Spiralia</taxon>
        <taxon>Lophotrochozoa</taxon>
        <taxon>Mollusca</taxon>
        <taxon>Bivalvia</taxon>
        <taxon>Autobranchia</taxon>
        <taxon>Pteriomorphia</taxon>
        <taxon>Ostreida</taxon>
        <taxon>Ostreoidea</taxon>
        <taxon>Ostreidae</taxon>
        <taxon>Magallana</taxon>
    </lineage>
</organism>
<evidence type="ECO:0000313" key="2">
    <source>
        <dbReference type="EnsemblMetazoa" id="G34543.1:cds"/>
    </source>
</evidence>
<evidence type="ECO:0000313" key="3">
    <source>
        <dbReference type="Proteomes" id="UP000005408"/>
    </source>
</evidence>
<feature type="region of interest" description="Disordered" evidence="1">
    <location>
        <begin position="111"/>
        <end position="140"/>
    </location>
</feature>
<dbReference type="AlphaFoldDB" id="A0A8W8MQ41"/>